<feature type="compositionally biased region" description="Polar residues" evidence="1">
    <location>
        <begin position="19"/>
        <end position="53"/>
    </location>
</feature>
<evidence type="ECO:0000256" key="1">
    <source>
        <dbReference type="SAM" id="MobiDB-lite"/>
    </source>
</evidence>
<comment type="caution">
    <text evidence="2">The sequence shown here is derived from an EMBL/GenBank/DDBJ whole genome shotgun (WGS) entry which is preliminary data.</text>
</comment>
<name>A0A1V6SCJ3_9EURO</name>
<organism evidence="2 3">
    <name type="scientific">Penicillium vulpinum</name>
    <dbReference type="NCBI Taxonomy" id="29845"/>
    <lineage>
        <taxon>Eukaryota</taxon>
        <taxon>Fungi</taxon>
        <taxon>Dikarya</taxon>
        <taxon>Ascomycota</taxon>
        <taxon>Pezizomycotina</taxon>
        <taxon>Eurotiomycetes</taxon>
        <taxon>Eurotiomycetidae</taxon>
        <taxon>Eurotiales</taxon>
        <taxon>Aspergillaceae</taxon>
        <taxon>Penicillium</taxon>
    </lineage>
</organism>
<feature type="compositionally biased region" description="Basic and acidic residues" evidence="1">
    <location>
        <begin position="1"/>
        <end position="12"/>
    </location>
</feature>
<dbReference type="AlphaFoldDB" id="A0A1V6SCJ3"/>
<protein>
    <submittedName>
        <fullName evidence="2">Uncharacterized protein</fullName>
    </submittedName>
</protein>
<dbReference type="EMBL" id="MDYP01000002">
    <property type="protein sequence ID" value="OQE11745.1"/>
    <property type="molecule type" value="Genomic_DNA"/>
</dbReference>
<accession>A0A1V6SCJ3</accession>
<feature type="region of interest" description="Disordered" evidence="1">
    <location>
        <begin position="1"/>
        <end position="84"/>
    </location>
</feature>
<proteinExistence type="predicted"/>
<dbReference type="Proteomes" id="UP000191518">
    <property type="component" value="Unassembled WGS sequence"/>
</dbReference>
<reference evidence="3" key="1">
    <citation type="journal article" date="2017" name="Nat. Microbiol.">
        <title>Global analysis of biosynthetic gene clusters reveals vast potential of secondary metabolite production in Penicillium species.</title>
        <authorList>
            <person name="Nielsen J.C."/>
            <person name="Grijseels S."/>
            <person name="Prigent S."/>
            <person name="Ji B."/>
            <person name="Dainat J."/>
            <person name="Nielsen K.F."/>
            <person name="Frisvad J.C."/>
            <person name="Workman M."/>
            <person name="Nielsen J."/>
        </authorList>
    </citation>
    <scope>NUCLEOTIDE SEQUENCE [LARGE SCALE GENOMIC DNA]</scope>
    <source>
        <strain evidence="3">IBT 29486</strain>
    </source>
</reference>
<sequence>MSDLFRRASDAFHHRRNSTDSTDASKSLDPSSAANPPEQESLNQNSESAQPESHVNEASAGVANDNAAPPKQHHFWGWPHHQAK</sequence>
<evidence type="ECO:0000313" key="2">
    <source>
        <dbReference type="EMBL" id="OQE11745.1"/>
    </source>
</evidence>
<gene>
    <name evidence="2" type="ORF">PENVUL_c002G04642</name>
</gene>
<keyword evidence="3" id="KW-1185">Reference proteome</keyword>
<evidence type="ECO:0000313" key="3">
    <source>
        <dbReference type="Proteomes" id="UP000191518"/>
    </source>
</evidence>